<name>A0AAE0YEJ1_9GAST</name>
<sequence length="204" mass="23065">MDMEPLVYEPPINLGQEDLLSISPLARDHAAFYRRQTRSRLLFYARDQFLAVGFNTTAMSTIEIVEPDSANPSDLAYPSDTFTASTFMSHSLPPVPHTKHPVRAEKIVRRIPELVFPIVQQSPDCKEGGFCLKLKLHFAKFSKMLYLGKLYDFSLRQDNHANALWNRAGSETEGKSDVQTQPCRLRTFAFCPDISAPVLNWACA</sequence>
<dbReference type="Proteomes" id="UP001283361">
    <property type="component" value="Unassembled WGS sequence"/>
</dbReference>
<proteinExistence type="predicted"/>
<keyword evidence="2" id="KW-1185">Reference proteome</keyword>
<reference evidence="1" key="1">
    <citation type="journal article" date="2023" name="G3 (Bethesda)">
        <title>A reference genome for the long-term kleptoplast-retaining sea slug Elysia crispata morphotype clarki.</title>
        <authorList>
            <person name="Eastman K.E."/>
            <person name="Pendleton A.L."/>
            <person name="Shaikh M.A."/>
            <person name="Suttiyut T."/>
            <person name="Ogas R."/>
            <person name="Tomko P."/>
            <person name="Gavelis G."/>
            <person name="Widhalm J.R."/>
            <person name="Wisecaver J.H."/>
        </authorList>
    </citation>
    <scope>NUCLEOTIDE SEQUENCE</scope>
    <source>
        <strain evidence="1">ECLA1</strain>
    </source>
</reference>
<evidence type="ECO:0000313" key="1">
    <source>
        <dbReference type="EMBL" id="KAK3741963.1"/>
    </source>
</evidence>
<comment type="caution">
    <text evidence="1">The sequence shown here is derived from an EMBL/GenBank/DDBJ whole genome shotgun (WGS) entry which is preliminary data.</text>
</comment>
<dbReference type="EMBL" id="JAWDGP010006383">
    <property type="protein sequence ID" value="KAK3741963.1"/>
    <property type="molecule type" value="Genomic_DNA"/>
</dbReference>
<accession>A0AAE0YEJ1</accession>
<gene>
    <name evidence="1" type="ORF">RRG08_024709</name>
</gene>
<evidence type="ECO:0000313" key="2">
    <source>
        <dbReference type="Proteomes" id="UP001283361"/>
    </source>
</evidence>
<protein>
    <submittedName>
        <fullName evidence="1">Uncharacterized protein</fullName>
    </submittedName>
</protein>
<organism evidence="1 2">
    <name type="scientific">Elysia crispata</name>
    <name type="common">lettuce slug</name>
    <dbReference type="NCBI Taxonomy" id="231223"/>
    <lineage>
        <taxon>Eukaryota</taxon>
        <taxon>Metazoa</taxon>
        <taxon>Spiralia</taxon>
        <taxon>Lophotrochozoa</taxon>
        <taxon>Mollusca</taxon>
        <taxon>Gastropoda</taxon>
        <taxon>Heterobranchia</taxon>
        <taxon>Euthyneura</taxon>
        <taxon>Panpulmonata</taxon>
        <taxon>Sacoglossa</taxon>
        <taxon>Placobranchoidea</taxon>
        <taxon>Plakobranchidae</taxon>
        <taxon>Elysia</taxon>
    </lineage>
</organism>
<dbReference type="AlphaFoldDB" id="A0AAE0YEJ1"/>